<accession>A0ABQ4E1F9</accession>
<feature type="domain" description="Fibronectin type-III" evidence="5">
    <location>
        <begin position="488"/>
        <end position="579"/>
    </location>
</feature>
<proteinExistence type="predicted"/>
<evidence type="ECO:0000256" key="4">
    <source>
        <dbReference type="SAM" id="Phobius"/>
    </source>
</evidence>
<keyword evidence="2" id="KW-0378">Hydrolase</keyword>
<keyword evidence="4" id="KW-1133">Transmembrane helix</keyword>
<evidence type="ECO:0000256" key="3">
    <source>
        <dbReference type="ARBA" id="ARBA00023326"/>
    </source>
</evidence>
<keyword evidence="4" id="KW-0472">Membrane</keyword>
<dbReference type="InterPro" id="IPR050964">
    <property type="entry name" value="Striated_Muscle_Regulatory"/>
</dbReference>
<keyword evidence="1" id="KW-0677">Repeat</keyword>
<organism evidence="6 7">
    <name type="scientific">Plantactinospora endophytica</name>
    <dbReference type="NCBI Taxonomy" id="673535"/>
    <lineage>
        <taxon>Bacteria</taxon>
        <taxon>Bacillati</taxon>
        <taxon>Actinomycetota</taxon>
        <taxon>Actinomycetes</taxon>
        <taxon>Micromonosporales</taxon>
        <taxon>Micromonosporaceae</taxon>
        <taxon>Plantactinospora</taxon>
    </lineage>
</organism>
<keyword evidence="3" id="KW-0624">Polysaccharide degradation</keyword>
<dbReference type="PANTHER" id="PTHR13817:SF151">
    <property type="entry name" value="TITIN"/>
    <property type="match status" value="1"/>
</dbReference>
<evidence type="ECO:0000256" key="2">
    <source>
        <dbReference type="ARBA" id="ARBA00023295"/>
    </source>
</evidence>
<dbReference type="EMBL" id="BONW01000016">
    <property type="protein sequence ID" value="GIG88555.1"/>
    <property type="molecule type" value="Genomic_DNA"/>
</dbReference>
<protein>
    <recommendedName>
        <fullName evidence="5">Fibronectin type-III domain-containing protein</fullName>
    </recommendedName>
</protein>
<keyword evidence="4" id="KW-0812">Transmembrane</keyword>
<dbReference type="CDD" id="cd00063">
    <property type="entry name" value="FN3"/>
    <property type="match status" value="3"/>
</dbReference>
<evidence type="ECO:0000313" key="7">
    <source>
        <dbReference type="Proteomes" id="UP000646749"/>
    </source>
</evidence>
<dbReference type="PROSITE" id="PS50853">
    <property type="entry name" value="FN3"/>
    <property type="match status" value="4"/>
</dbReference>
<feature type="transmembrane region" description="Helical" evidence="4">
    <location>
        <begin position="21"/>
        <end position="43"/>
    </location>
</feature>
<keyword evidence="3" id="KW-0119">Carbohydrate metabolism</keyword>
<feature type="domain" description="Fibronectin type-III" evidence="5">
    <location>
        <begin position="581"/>
        <end position="671"/>
    </location>
</feature>
<sequence length="765" mass="81160">MDRGTNGWFRGTTGGRPARRIWVALVALVVLLAGSLVVVRFGAPFLRRSAQTVAAGPGMAAAELTALFSSYGNTSGRWSGADRTASVALPDDRLLWLFSDTFLGTVDANHARPRDSPFINNSAVVQRGRQLERTVHGGTPEQPTSLVPTGVAGEFYWVGDAVVDGANVRAVYNRYRRTGSGPLDFALLGSAMATFALPGLHLTEVRPLPLSDRVAWGSDLLTDGGYTYVYGSEPVDGMKFAHLARVPGTDLGGAWEFWTGTGWSGREAASHRLLSGVGTAYGVQRVGDRYVLLTQENNLVFSPEFVAYTASSPAGPFEGPVPLFRAPETDAGNIVYDAHLHPELARPGRLLVSYNVNSLDVESAYTDTRIYRPRFVEVDWPRPEPDPRVLPAAPTELRAESQGAGNAVLNWQAPAGAGHEYRIHRRDVTAGQSHFVRLPQSTSATSFSADFLVNGHTYEFRVSAANGAGEGPASNTATATATVPPPPAPANVRAVAGTRGDVVVHWAEIPLVQVFQVFYRDRTSMQRKPTLAGSFTGTSARIASLRHGHRYEFTVVAVGGGGTGPPSAPVPATAFVAPPEPPDRPTAVAAEDGTIRLSWRPVAPGLSYQVHRRDLTAGETAFTLVSPGGGGTEYTARLLEHDHEYEFVVRAVNQGGPGRASAPVLARSRYAAPATAPTGLRVVPGAGPGELAVDWKPTAGALGYWVSIRDVTAGQATFVRDEVPTLGTSTNRILLTSGHTYEVTVAAFNQGGIGPAATAVPAVVR</sequence>
<evidence type="ECO:0000259" key="5">
    <source>
        <dbReference type="PROSITE" id="PS50853"/>
    </source>
</evidence>
<keyword evidence="2" id="KW-0326">Glycosidase</keyword>
<evidence type="ECO:0000313" key="6">
    <source>
        <dbReference type="EMBL" id="GIG88555.1"/>
    </source>
</evidence>
<dbReference type="SUPFAM" id="SSF49265">
    <property type="entry name" value="Fibronectin type III"/>
    <property type="match status" value="2"/>
</dbReference>
<evidence type="ECO:0000256" key="1">
    <source>
        <dbReference type="ARBA" id="ARBA00022737"/>
    </source>
</evidence>
<dbReference type="SMART" id="SM00060">
    <property type="entry name" value="FN3"/>
    <property type="match status" value="4"/>
</dbReference>
<feature type="domain" description="Fibronectin type-III" evidence="5">
    <location>
        <begin position="676"/>
        <end position="765"/>
    </location>
</feature>
<reference evidence="6 7" key="1">
    <citation type="submission" date="2021-01" db="EMBL/GenBank/DDBJ databases">
        <title>Whole genome shotgun sequence of Plantactinospora endophytica NBRC 110450.</title>
        <authorList>
            <person name="Komaki H."/>
            <person name="Tamura T."/>
        </authorList>
    </citation>
    <scope>NUCLEOTIDE SEQUENCE [LARGE SCALE GENOMIC DNA]</scope>
    <source>
        <strain evidence="6 7">NBRC 110450</strain>
    </source>
</reference>
<dbReference type="InterPro" id="IPR036116">
    <property type="entry name" value="FN3_sf"/>
</dbReference>
<comment type="caution">
    <text evidence="6">The sequence shown here is derived from an EMBL/GenBank/DDBJ whole genome shotgun (WGS) entry which is preliminary data.</text>
</comment>
<dbReference type="Gene3D" id="2.60.40.10">
    <property type="entry name" value="Immunoglobulins"/>
    <property type="match status" value="4"/>
</dbReference>
<name>A0ABQ4E1F9_9ACTN</name>
<dbReference type="InterPro" id="IPR003961">
    <property type="entry name" value="FN3_dom"/>
</dbReference>
<dbReference type="RefSeq" id="WP_203867067.1">
    <property type="nucleotide sequence ID" value="NZ_BONW01000016.1"/>
</dbReference>
<gene>
    <name evidence="6" type="ORF">Pen02_34910</name>
</gene>
<keyword evidence="7" id="KW-1185">Reference proteome</keyword>
<dbReference type="Pfam" id="PF00041">
    <property type="entry name" value="fn3"/>
    <property type="match status" value="3"/>
</dbReference>
<feature type="domain" description="Fibronectin type-III" evidence="5">
    <location>
        <begin position="393"/>
        <end position="485"/>
    </location>
</feature>
<dbReference type="PANTHER" id="PTHR13817">
    <property type="entry name" value="TITIN"/>
    <property type="match status" value="1"/>
</dbReference>
<dbReference type="Proteomes" id="UP000646749">
    <property type="component" value="Unassembled WGS sequence"/>
</dbReference>
<dbReference type="InterPro" id="IPR013783">
    <property type="entry name" value="Ig-like_fold"/>
</dbReference>